<dbReference type="SUPFAM" id="SSF52374">
    <property type="entry name" value="Nucleotidylyl transferase"/>
    <property type="match status" value="1"/>
</dbReference>
<evidence type="ECO:0000313" key="10">
    <source>
        <dbReference type="EMBL" id="JAS18110.1"/>
    </source>
</evidence>
<keyword evidence="5 9" id="KW-0648">Protein biosynthesis</keyword>
<evidence type="ECO:0000256" key="2">
    <source>
        <dbReference type="ARBA" id="ARBA00022598"/>
    </source>
</evidence>
<evidence type="ECO:0000256" key="1">
    <source>
        <dbReference type="ARBA" id="ARBA00013160"/>
    </source>
</evidence>
<dbReference type="GO" id="GO:0003723">
    <property type="term" value="F:RNA binding"/>
    <property type="evidence" value="ECO:0007669"/>
    <property type="project" value="InterPro"/>
</dbReference>
<dbReference type="PROSITE" id="PS00178">
    <property type="entry name" value="AA_TRNA_LIGASE_I"/>
    <property type="match status" value="1"/>
</dbReference>
<evidence type="ECO:0000256" key="6">
    <source>
        <dbReference type="ARBA" id="ARBA00023146"/>
    </source>
</evidence>
<keyword evidence="2 9" id="KW-0436">Ligase</keyword>
<dbReference type="InterPro" id="IPR002305">
    <property type="entry name" value="aa-tRNA-synth_Ic"/>
</dbReference>
<dbReference type="InterPro" id="IPR014729">
    <property type="entry name" value="Rossmann-like_a/b/a_fold"/>
</dbReference>
<name>A0A1B6CXB4_9HEMI</name>
<dbReference type="NCBIfam" id="TIGR00234">
    <property type="entry name" value="tyrS"/>
    <property type="match status" value="1"/>
</dbReference>
<evidence type="ECO:0000256" key="4">
    <source>
        <dbReference type="ARBA" id="ARBA00022840"/>
    </source>
</evidence>
<dbReference type="Gene3D" id="1.10.240.10">
    <property type="entry name" value="Tyrosyl-Transfer RNA Synthetase"/>
    <property type="match status" value="1"/>
</dbReference>
<comment type="catalytic activity">
    <reaction evidence="8 9">
        <text>tRNA(Tyr) + L-tyrosine + ATP = L-tyrosyl-tRNA(Tyr) + AMP + diphosphate + H(+)</text>
        <dbReference type="Rhea" id="RHEA:10220"/>
        <dbReference type="Rhea" id="RHEA-COMP:9706"/>
        <dbReference type="Rhea" id="RHEA-COMP:9707"/>
        <dbReference type="ChEBI" id="CHEBI:15378"/>
        <dbReference type="ChEBI" id="CHEBI:30616"/>
        <dbReference type="ChEBI" id="CHEBI:33019"/>
        <dbReference type="ChEBI" id="CHEBI:58315"/>
        <dbReference type="ChEBI" id="CHEBI:78442"/>
        <dbReference type="ChEBI" id="CHEBI:78536"/>
        <dbReference type="ChEBI" id="CHEBI:456215"/>
        <dbReference type="EC" id="6.1.1.1"/>
    </reaction>
</comment>
<organism evidence="10">
    <name type="scientific">Clastoptera arizonana</name>
    <name type="common">Arizona spittle bug</name>
    <dbReference type="NCBI Taxonomy" id="38151"/>
    <lineage>
        <taxon>Eukaryota</taxon>
        <taxon>Metazoa</taxon>
        <taxon>Ecdysozoa</taxon>
        <taxon>Arthropoda</taxon>
        <taxon>Hexapoda</taxon>
        <taxon>Insecta</taxon>
        <taxon>Pterygota</taxon>
        <taxon>Neoptera</taxon>
        <taxon>Paraneoptera</taxon>
        <taxon>Hemiptera</taxon>
        <taxon>Auchenorrhyncha</taxon>
        <taxon>Cercopoidea</taxon>
        <taxon>Clastopteridae</taxon>
        <taxon>Clastoptera</taxon>
    </lineage>
</organism>
<keyword evidence="3 9" id="KW-0547">Nucleotide-binding</keyword>
<dbReference type="InterPro" id="IPR024088">
    <property type="entry name" value="Tyr-tRNA-ligase_bac-type"/>
</dbReference>
<dbReference type="InterPro" id="IPR002307">
    <property type="entry name" value="Tyr-tRNA-ligase"/>
</dbReference>
<dbReference type="Gene3D" id="3.40.50.620">
    <property type="entry name" value="HUPs"/>
    <property type="match status" value="1"/>
</dbReference>
<evidence type="ECO:0000256" key="5">
    <source>
        <dbReference type="ARBA" id="ARBA00022917"/>
    </source>
</evidence>
<gene>
    <name evidence="10" type="ORF">g.27595</name>
</gene>
<dbReference type="InterPro" id="IPR036986">
    <property type="entry name" value="S4_RNA-bd_sf"/>
</dbReference>
<dbReference type="GO" id="GO:0005739">
    <property type="term" value="C:mitochondrion"/>
    <property type="evidence" value="ECO:0007669"/>
    <property type="project" value="TreeGrafter"/>
</dbReference>
<proteinExistence type="inferred from homology"/>
<evidence type="ECO:0000256" key="7">
    <source>
        <dbReference type="ARBA" id="ARBA00033323"/>
    </source>
</evidence>
<dbReference type="InterPro" id="IPR001412">
    <property type="entry name" value="aa-tRNA-synth_I_CS"/>
</dbReference>
<evidence type="ECO:0000256" key="3">
    <source>
        <dbReference type="ARBA" id="ARBA00022741"/>
    </source>
</evidence>
<keyword evidence="4 9" id="KW-0067">ATP-binding</keyword>
<dbReference type="EMBL" id="GEDC01019188">
    <property type="protein sequence ID" value="JAS18110.1"/>
    <property type="molecule type" value="Transcribed_RNA"/>
</dbReference>
<dbReference type="PANTHER" id="PTHR11766">
    <property type="entry name" value="TYROSYL-TRNA SYNTHETASE"/>
    <property type="match status" value="1"/>
</dbReference>
<dbReference type="FunFam" id="1.10.240.10:FF:000001">
    <property type="entry name" value="Tyrosine--tRNA ligase"/>
    <property type="match status" value="1"/>
</dbReference>
<sequence length="484" mass="54529">MCIKDFITMFKMQQFSTTLKHLTKVNFLKVTFRSYCNRNMLKLSERGMYEDIFPSSEKQEVIDLLNAESQCVYAGFDPTAKSLHVGNLLVLMNLLHWQRAGHQAIALIGGATGRIGDPSGRSKDREELSASVAAQNTNGIKSIITRIFENHRNIFWENKAPSEQLKPLLIVDNLNWYLDLNALDFVSKVGRNFRMGSMLSRLSVSSRLKSEHGMSFTEFTYQIFQAYDWFQLLKNHNCRFQVGGSDQMGNIVSGYELITRNSKKSVYGFTIPLVKTDSGDKYGKSAGNAVWLDPELTSPFELYQFFLRTKDADVERFLKLFTFNSVASIQDLCHKHQTKPELRTAQKKLATDMTLLIHGEEGLKSALTTTDAMYDSSLDKIAMLNATDLMSIFKGATLVDLLLRPGISVLQMVMEAECFKKENDALRIIAAGGLYINHQRAMNPEEILVKSVHILPNNVSLVRVGKKIIIHIMLSTRGTPAAGL</sequence>
<dbReference type="PRINTS" id="PR01040">
    <property type="entry name" value="TRNASYNTHTYR"/>
</dbReference>
<dbReference type="FunFam" id="3.40.50.620:FF:000107">
    <property type="entry name" value="Tyrosine--tRNA ligase"/>
    <property type="match status" value="1"/>
</dbReference>
<comment type="similarity">
    <text evidence="9">Belongs to the class-I aminoacyl-tRNA synthetase family.</text>
</comment>
<accession>A0A1B6CXB4</accession>
<dbReference type="GO" id="GO:0004831">
    <property type="term" value="F:tyrosine-tRNA ligase activity"/>
    <property type="evidence" value="ECO:0007669"/>
    <property type="project" value="UniProtKB-EC"/>
</dbReference>
<keyword evidence="6 9" id="KW-0030">Aminoacyl-tRNA synthetase</keyword>
<dbReference type="GO" id="GO:0005524">
    <property type="term" value="F:ATP binding"/>
    <property type="evidence" value="ECO:0007669"/>
    <property type="project" value="UniProtKB-KW"/>
</dbReference>
<dbReference type="EC" id="6.1.1.1" evidence="1 9"/>
<dbReference type="Pfam" id="PF00579">
    <property type="entry name" value="tRNA-synt_1b"/>
    <property type="match status" value="1"/>
</dbReference>
<dbReference type="SUPFAM" id="SSF55174">
    <property type="entry name" value="Alpha-L RNA-binding motif"/>
    <property type="match status" value="1"/>
</dbReference>
<evidence type="ECO:0000256" key="8">
    <source>
        <dbReference type="ARBA" id="ARBA00048248"/>
    </source>
</evidence>
<dbReference type="CDD" id="cd00805">
    <property type="entry name" value="TyrRS_core"/>
    <property type="match status" value="1"/>
</dbReference>
<reference evidence="10" key="1">
    <citation type="submission" date="2015-12" db="EMBL/GenBank/DDBJ databases">
        <title>De novo transcriptome assembly of four potential Pierce s Disease insect vectors from Arizona vineyards.</title>
        <authorList>
            <person name="Tassone E.E."/>
        </authorList>
    </citation>
    <scope>NUCLEOTIDE SEQUENCE</scope>
</reference>
<dbReference type="Gene3D" id="3.10.290.10">
    <property type="entry name" value="RNA-binding S4 domain"/>
    <property type="match status" value="1"/>
</dbReference>
<dbReference type="AlphaFoldDB" id="A0A1B6CXB4"/>
<dbReference type="GO" id="GO:0005829">
    <property type="term" value="C:cytosol"/>
    <property type="evidence" value="ECO:0007669"/>
    <property type="project" value="TreeGrafter"/>
</dbReference>
<evidence type="ECO:0000256" key="9">
    <source>
        <dbReference type="RuleBase" id="RU361234"/>
    </source>
</evidence>
<protein>
    <recommendedName>
        <fullName evidence="1 9">Tyrosine--tRNA ligase</fullName>
        <ecNumber evidence="1 9">6.1.1.1</ecNumber>
    </recommendedName>
    <alternativeName>
        <fullName evidence="7 9">Tyrosyl-tRNA synthetase</fullName>
    </alternativeName>
</protein>
<dbReference type="GO" id="GO:0006437">
    <property type="term" value="P:tyrosyl-tRNA aminoacylation"/>
    <property type="evidence" value="ECO:0007669"/>
    <property type="project" value="InterPro"/>
</dbReference>
<feature type="non-terminal residue" evidence="10">
    <location>
        <position position="484"/>
    </location>
</feature>
<dbReference type="PANTHER" id="PTHR11766:SF0">
    <property type="entry name" value="TYROSINE--TRNA LIGASE, MITOCHONDRIAL"/>
    <property type="match status" value="1"/>
</dbReference>